<dbReference type="PROSITE" id="PS51387">
    <property type="entry name" value="FAD_PCMH"/>
    <property type="match status" value="1"/>
</dbReference>
<dbReference type="InterPro" id="IPR005107">
    <property type="entry name" value="CO_DH_flav_C"/>
</dbReference>
<name>E6QJZ3_9ZZZZ</name>
<feature type="domain" description="FAD-binding PCMH-type" evidence="1">
    <location>
        <begin position="1"/>
        <end position="180"/>
    </location>
</feature>
<dbReference type="InterPro" id="IPR016167">
    <property type="entry name" value="FAD-bd_PCMH_sub1"/>
</dbReference>
<dbReference type="InterPro" id="IPR016169">
    <property type="entry name" value="FAD-bd_PCMH_sub2"/>
</dbReference>
<protein>
    <submittedName>
        <fullName evidence="2">Xanthine dehydrogenase, FAD-binding subunit</fullName>
    </submittedName>
</protein>
<dbReference type="GO" id="GO:0071949">
    <property type="term" value="F:FAD binding"/>
    <property type="evidence" value="ECO:0007669"/>
    <property type="project" value="InterPro"/>
</dbReference>
<proteinExistence type="predicted"/>
<dbReference type="SMART" id="SM01092">
    <property type="entry name" value="CO_deh_flav_C"/>
    <property type="match status" value="1"/>
</dbReference>
<dbReference type="InterPro" id="IPR051312">
    <property type="entry name" value="Diverse_Substr_Oxidored"/>
</dbReference>
<dbReference type="InterPro" id="IPR036683">
    <property type="entry name" value="CO_DH_flav_C_dom_sf"/>
</dbReference>
<gene>
    <name evidence="2" type="primary">xdhB</name>
    <name evidence="2" type="ORF">CARN6_0910</name>
</gene>
<dbReference type="Pfam" id="PF03450">
    <property type="entry name" value="CO_deh_flav_C"/>
    <property type="match status" value="1"/>
</dbReference>
<dbReference type="SUPFAM" id="SSF55447">
    <property type="entry name" value="CO dehydrogenase flavoprotein C-terminal domain-like"/>
    <property type="match status" value="1"/>
</dbReference>
<dbReference type="Gene3D" id="3.30.43.10">
    <property type="entry name" value="Uridine Diphospho-n-acetylenolpyruvylglucosamine Reductase, domain 2"/>
    <property type="match status" value="1"/>
</dbReference>
<sequence length="293" mass="31196">MRGNPLHHQMIAPATLDEALALLAAEPGEWTPIAGGTELMVAYAAGRLKSKKLLSLWTLPELTAISITDGGQVSLGGGVTFAQIRSDPRLQQLFPLLVKAAAWIGSIANQSRATLAGNIANGSPAADAPPALLVYDAQIELISQAGKRSIPYADFHTGYKLNLLRPDEIINAILLQTPKKSTHDSLYKVGARKAMAITKVALAGRASLEAGKVVAIRLAAASLADRPLRLVQTENALRGKTLDDETCRRALLALDSEAAPIDDIRSTAAFRRQVAANLLTDFLVTLRSTGERL</sequence>
<dbReference type="InterPro" id="IPR002346">
    <property type="entry name" value="Mopterin_DH_FAD-bd"/>
</dbReference>
<comment type="caution">
    <text evidence="2">The sequence shown here is derived from an EMBL/GenBank/DDBJ whole genome shotgun (WGS) entry which is preliminary data.</text>
</comment>
<dbReference type="EMBL" id="CABQ01000105">
    <property type="protein sequence ID" value="CBI07560.1"/>
    <property type="molecule type" value="Genomic_DNA"/>
</dbReference>
<evidence type="ECO:0000259" key="1">
    <source>
        <dbReference type="PROSITE" id="PS51387"/>
    </source>
</evidence>
<evidence type="ECO:0000313" key="2">
    <source>
        <dbReference type="EMBL" id="CBI07560.1"/>
    </source>
</evidence>
<dbReference type="AlphaFoldDB" id="E6QJZ3"/>
<dbReference type="InterPro" id="IPR016166">
    <property type="entry name" value="FAD-bd_PCMH"/>
</dbReference>
<dbReference type="PANTHER" id="PTHR42659">
    <property type="entry name" value="XANTHINE DEHYDROGENASE SUBUNIT C-RELATED"/>
    <property type="match status" value="1"/>
</dbReference>
<accession>E6QJZ3</accession>
<dbReference type="InterPro" id="IPR036318">
    <property type="entry name" value="FAD-bd_PCMH-like_sf"/>
</dbReference>
<dbReference type="Pfam" id="PF00941">
    <property type="entry name" value="FAD_binding_5"/>
    <property type="match status" value="1"/>
</dbReference>
<dbReference type="Gene3D" id="3.30.465.10">
    <property type="match status" value="1"/>
</dbReference>
<dbReference type="Gene3D" id="3.30.390.50">
    <property type="entry name" value="CO dehydrogenase flavoprotein, C-terminal domain"/>
    <property type="match status" value="1"/>
</dbReference>
<organism evidence="2">
    <name type="scientific">mine drainage metagenome</name>
    <dbReference type="NCBI Taxonomy" id="410659"/>
    <lineage>
        <taxon>unclassified sequences</taxon>
        <taxon>metagenomes</taxon>
        <taxon>ecological metagenomes</taxon>
    </lineage>
</organism>
<reference evidence="2" key="1">
    <citation type="submission" date="2009-10" db="EMBL/GenBank/DDBJ databases">
        <title>Diversity of trophic interactions inside an arsenic-rich microbial ecosystem.</title>
        <authorList>
            <person name="Bertin P.N."/>
            <person name="Heinrich-Salmeron A."/>
            <person name="Pelletier E."/>
            <person name="Goulhen-Chollet F."/>
            <person name="Arsene-Ploetze F."/>
            <person name="Gallien S."/>
            <person name="Calteau A."/>
            <person name="Vallenet D."/>
            <person name="Casiot C."/>
            <person name="Chane-Woon-Ming B."/>
            <person name="Giloteaux L."/>
            <person name="Barakat M."/>
            <person name="Bonnefoy V."/>
            <person name="Bruneel O."/>
            <person name="Chandler M."/>
            <person name="Cleiss J."/>
            <person name="Duran R."/>
            <person name="Elbaz-Poulichet F."/>
            <person name="Fonknechten N."/>
            <person name="Lauga B."/>
            <person name="Mornico D."/>
            <person name="Ortet P."/>
            <person name="Schaeffer C."/>
            <person name="Siguier P."/>
            <person name="Alexander Thil Smith A."/>
            <person name="Van Dorsselaer A."/>
            <person name="Weissenbach J."/>
            <person name="Medigue C."/>
            <person name="Le Paslier D."/>
        </authorList>
    </citation>
    <scope>NUCLEOTIDE SEQUENCE</scope>
</reference>
<dbReference type="PANTHER" id="PTHR42659:SF9">
    <property type="entry name" value="XANTHINE DEHYDROGENASE FAD-BINDING SUBUNIT XDHB-RELATED"/>
    <property type="match status" value="1"/>
</dbReference>
<dbReference type="SUPFAM" id="SSF56176">
    <property type="entry name" value="FAD-binding/transporter-associated domain-like"/>
    <property type="match status" value="1"/>
</dbReference>
<dbReference type="GO" id="GO:0016491">
    <property type="term" value="F:oxidoreductase activity"/>
    <property type="evidence" value="ECO:0007669"/>
    <property type="project" value="InterPro"/>
</dbReference>